<dbReference type="InterPro" id="IPR010982">
    <property type="entry name" value="Lambda_DNA-bd_dom_sf"/>
</dbReference>
<feature type="non-terminal residue" evidence="3">
    <location>
        <position position="1"/>
    </location>
</feature>
<dbReference type="EMBL" id="DVOD01000054">
    <property type="protein sequence ID" value="HIU92934.1"/>
    <property type="molecule type" value="Genomic_DNA"/>
</dbReference>
<evidence type="ECO:0000259" key="2">
    <source>
        <dbReference type="PROSITE" id="PS50943"/>
    </source>
</evidence>
<dbReference type="Proteomes" id="UP000886748">
    <property type="component" value="Unassembled WGS sequence"/>
</dbReference>
<dbReference type="GO" id="GO:0003677">
    <property type="term" value="F:DNA binding"/>
    <property type="evidence" value="ECO:0007669"/>
    <property type="project" value="UniProtKB-KW"/>
</dbReference>
<dbReference type="InterPro" id="IPR001387">
    <property type="entry name" value="Cro/C1-type_HTH"/>
</dbReference>
<dbReference type="AlphaFoldDB" id="A0A9D1SRX9"/>
<name>A0A9D1SRX9_9CLOT</name>
<reference evidence="3" key="1">
    <citation type="submission" date="2020-10" db="EMBL/GenBank/DDBJ databases">
        <authorList>
            <person name="Gilroy R."/>
        </authorList>
    </citation>
    <scope>NUCLEOTIDE SEQUENCE</scope>
    <source>
        <strain evidence="3">CHK154-7741</strain>
    </source>
</reference>
<feature type="domain" description="HTH cro/C1-type" evidence="2">
    <location>
        <begin position="4"/>
        <end position="58"/>
    </location>
</feature>
<evidence type="ECO:0000256" key="1">
    <source>
        <dbReference type="ARBA" id="ARBA00023125"/>
    </source>
</evidence>
<keyword evidence="1" id="KW-0238">DNA-binding</keyword>
<organism evidence="3 4">
    <name type="scientific">Candidatus Limenecus avicola</name>
    <dbReference type="NCBI Taxonomy" id="2840847"/>
    <lineage>
        <taxon>Bacteria</taxon>
        <taxon>Bacillati</taxon>
        <taxon>Bacillota</taxon>
        <taxon>Clostridia</taxon>
        <taxon>Eubacteriales</taxon>
        <taxon>Clostridiaceae</taxon>
        <taxon>Clostridiaceae incertae sedis</taxon>
        <taxon>Candidatus Limenecus</taxon>
    </lineage>
</organism>
<proteinExistence type="predicted"/>
<dbReference type="Pfam" id="PF01381">
    <property type="entry name" value="HTH_3"/>
    <property type="match status" value="1"/>
</dbReference>
<dbReference type="SUPFAM" id="SSF47413">
    <property type="entry name" value="lambda repressor-like DNA-binding domains"/>
    <property type="match status" value="1"/>
</dbReference>
<sequence>GNRVKYLRKLHGHSQDYLAEKLDINKDRISKTERGLIFINDSFLEKLCKFYSLKESYFFTFSQINDSNDRDKLIERINAELSELNIRKLNKVEKMIQIIKS</sequence>
<dbReference type="PROSITE" id="PS50943">
    <property type="entry name" value="HTH_CROC1"/>
    <property type="match status" value="1"/>
</dbReference>
<protein>
    <submittedName>
        <fullName evidence="3">Helix-turn-helix transcriptional regulator</fullName>
    </submittedName>
</protein>
<accession>A0A9D1SRX9</accession>
<evidence type="ECO:0000313" key="4">
    <source>
        <dbReference type="Proteomes" id="UP000886748"/>
    </source>
</evidence>
<comment type="caution">
    <text evidence="3">The sequence shown here is derived from an EMBL/GenBank/DDBJ whole genome shotgun (WGS) entry which is preliminary data.</text>
</comment>
<reference evidence="3" key="2">
    <citation type="journal article" date="2021" name="PeerJ">
        <title>Extensive microbial diversity within the chicken gut microbiome revealed by metagenomics and culture.</title>
        <authorList>
            <person name="Gilroy R."/>
            <person name="Ravi A."/>
            <person name="Getino M."/>
            <person name="Pursley I."/>
            <person name="Horton D.L."/>
            <person name="Alikhan N.F."/>
            <person name="Baker D."/>
            <person name="Gharbi K."/>
            <person name="Hall N."/>
            <person name="Watson M."/>
            <person name="Adriaenssens E.M."/>
            <person name="Foster-Nyarko E."/>
            <person name="Jarju S."/>
            <person name="Secka A."/>
            <person name="Antonio M."/>
            <person name="Oren A."/>
            <person name="Chaudhuri R.R."/>
            <person name="La Ragione R."/>
            <person name="Hildebrand F."/>
            <person name="Pallen M.J."/>
        </authorList>
    </citation>
    <scope>NUCLEOTIDE SEQUENCE</scope>
    <source>
        <strain evidence="3">CHK154-7741</strain>
    </source>
</reference>
<dbReference type="Gene3D" id="1.10.260.40">
    <property type="entry name" value="lambda repressor-like DNA-binding domains"/>
    <property type="match status" value="1"/>
</dbReference>
<dbReference type="CDD" id="cd00093">
    <property type="entry name" value="HTH_XRE"/>
    <property type="match status" value="1"/>
</dbReference>
<dbReference type="PANTHER" id="PTHR46558:SF13">
    <property type="entry name" value="HTH-TYPE TRANSCRIPTIONAL REGULATOR IMMR"/>
    <property type="match status" value="1"/>
</dbReference>
<gene>
    <name evidence="3" type="ORF">IAD26_07365</name>
</gene>
<dbReference type="PANTHER" id="PTHR46558">
    <property type="entry name" value="TRACRIPTIONAL REGULATORY PROTEIN-RELATED-RELATED"/>
    <property type="match status" value="1"/>
</dbReference>
<evidence type="ECO:0000313" key="3">
    <source>
        <dbReference type="EMBL" id="HIU92934.1"/>
    </source>
</evidence>
<dbReference type="SMART" id="SM00530">
    <property type="entry name" value="HTH_XRE"/>
    <property type="match status" value="1"/>
</dbReference>